<dbReference type="Proteomes" id="UP001610334">
    <property type="component" value="Unassembled WGS sequence"/>
</dbReference>
<gene>
    <name evidence="2" type="ORF">BJX63DRAFT_427786</name>
</gene>
<name>A0ABR4I033_9EURO</name>
<organism evidence="2 3">
    <name type="scientific">Aspergillus granulosus</name>
    <dbReference type="NCBI Taxonomy" id="176169"/>
    <lineage>
        <taxon>Eukaryota</taxon>
        <taxon>Fungi</taxon>
        <taxon>Dikarya</taxon>
        <taxon>Ascomycota</taxon>
        <taxon>Pezizomycotina</taxon>
        <taxon>Eurotiomycetes</taxon>
        <taxon>Eurotiomycetidae</taxon>
        <taxon>Eurotiales</taxon>
        <taxon>Aspergillaceae</taxon>
        <taxon>Aspergillus</taxon>
        <taxon>Aspergillus subgen. Nidulantes</taxon>
    </lineage>
</organism>
<evidence type="ECO:0000256" key="1">
    <source>
        <dbReference type="SAM" id="MobiDB-lite"/>
    </source>
</evidence>
<comment type="caution">
    <text evidence="2">The sequence shown here is derived from an EMBL/GenBank/DDBJ whole genome shotgun (WGS) entry which is preliminary data.</text>
</comment>
<evidence type="ECO:0000313" key="3">
    <source>
        <dbReference type="Proteomes" id="UP001610334"/>
    </source>
</evidence>
<accession>A0ABR4I033</accession>
<evidence type="ECO:0000313" key="2">
    <source>
        <dbReference type="EMBL" id="KAL2821107.1"/>
    </source>
</evidence>
<reference evidence="2 3" key="1">
    <citation type="submission" date="2024-07" db="EMBL/GenBank/DDBJ databases">
        <title>Section-level genome sequencing and comparative genomics of Aspergillus sections Usti and Cavernicolus.</title>
        <authorList>
            <consortium name="Lawrence Berkeley National Laboratory"/>
            <person name="Nybo J.L."/>
            <person name="Vesth T.C."/>
            <person name="Theobald S."/>
            <person name="Frisvad J.C."/>
            <person name="Larsen T.O."/>
            <person name="Kjaerboelling I."/>
            <person name="Rothschild-Mancinelli K."/>
            <person name="Lyhne E.K."/>
            <person name="Kogle M.E."/>
            <person name="Barry K."/>
            <person name="Clum A."/>
            <person name="Na H."/>
            <person name="Ledsgaard L."/>
            <person name="Lin J."/>
            <person name="Lipzen A."/>
            <person name="Kuo A."/>
            <person name="Riley R."/>
            <person name="Mondo S."/>
            <person name="Labutti K."/>
            <person name="Haridas S."/>
            <person name="Pangalinan J."/>
            <person name="Salamov A.A."/>
            <person name="Simmons B.A."/>
            <person name="Magnuson J.K."/>
            <person name="Chen J."/>
            <person name="Drula E."/>
            <person name="Henrissat B."/>
            <person name="Wiebenga A."/>
            <person name="Lubbers R.J."/>
            <person name="Gomes A.C."/>
            <person name="Makela M.R."/>
            <person name="Stajich J."/>
            <person name="Grigoriev I.V."/>
            <person name="Mortensen U.H."/>
            <person name="De Vries R.P."/>
            <person name="Baker S.E."/>
            <person name="Andersen M.R."/>
        </authorList>
    </citation>
    <scope>NUCLEOTIDE SEQUENCE [LARGE SCALE GENOMIC DNA]</scope>
    <source>
        <strain evidence="2 3">CBS 588.65</strain>
    </source>
</reference>
<keyword evidence="3" id="KW-1185">Reference proteome</keyword>
<feature type="region of interest" description="Disordered" evidence="1">
    <location>
        <begin position="23"/>
        <end position="57"/>
    </location>
</feature>
<proteinExistence type="predicted"/>
<sequence>MPPWRRKENPLTDKVPLYLYKTAPNVPQSPDIGDGDSNSDRSDNEWVSQPRSEKSSMRSLIHSMVYHTCTQAASQEARLPDPVVDERPYTIILTAYVSFLIMMILDHIQDFSPNGSIRTYQHLMPQNGYA</sequence>
<dbReference type="EMBL" id="JBFXLT010000005">
    <property type="protein sequence ID" value="KAL2821107.1"/>
    <property type="molecule type" value="Genomic_DNA"/>
</dbReference>
<protein>
    <submittedName>
        <fullName evidence="2">Uncharacterized protein</fullName>
    </submittedName>
</protein>